<evidence type="ECO:0000256" key="7">
    <source>
        <dbReference type="ARBA" id="ARBA00023016"/>
    </source>
</evidence>
<keyword evidence="5" id="KW-0378">Hydrolase</keyword>
<evidence type="ECO:0000256" key="3">
    <source>
        <dbReference type="ARBA" id="ARBA00022722"/>
    </source>
</evidence>
<organism evidence="9 10">
    <name type="scientific">Streptococcus oralis subsp. tigurinus</name>
    <dbReference type="NCBI Taxonomy" id="1077464"/>
    <lineage>
        <taxon>Bacteria</taxon>
        <taxon>Bacillati</taxon>
        <taxon>Bacillota</taxon>
        <taxon>Bacilli</taxon>
        <taxon>Lactobacillales</taxon>
        <taxon>Streptococcaceae</taxon>
        <taxon>Streptococcus</taxon>
    </lineage>
</organism>
<keyword evidence="6" id="KW-0694">RNA-binding</keyword>
<evidence type="ECO:0000256" key="5">
    <source>
        <dbReference type="ARBA" id="ARBA00022801"/>
    </source>
</evidence>
<keyword evidence="3" id="KW-0540">Nuclease</keyword>
<accession>A0A1X1FYA7</accession>
<evidence type="ECO:0000313" key="10">
    <source>
        <dbReference type="Proteomes" id="UP000193538"/>
    </source>
</evidence>
<gene>
    <name evidence="9" type="ORF">B7729_05895</name>
</gene>
<dbReference type="GO" id="GO:0004519">
    <property type="term" value="F:endonuclease activity"/>
    <property type="evidence" value="ECO:0007669"/>
    <property type="project" value="UniProtKB-KW"/>
</dbReference>
<evidence type="ECO:0000256" key="8">
    <source>
        <dbReference type="SAM" id="MobiDB-lite"/>
    </source>
</evidence>
<name>A0A1X1FYA7_STROR</name>
<sequence>MILSGGKSAMPMTQKEMVKLLTAHGWIKTKGGKGSHVKMEKEGERPITVPHGELNKYTERGIRKQAGL</sequence>
<feature type="region of interest" description="Disordered" evidence="8">
    <location>
        <begin position="29"/>
        <end position="68"/>
    </location>
</feature>
<keyword evidence="2" id="KW-1277">Toxin-antitoxin system</keyword>
<dbReference type="Proteomes" id="UP000193538">
    <property type="component" value="Unassembled WGS sequence"/>
</dbReference>
<dbReference type="AlphaFoldDB" id="A0A1X1FYA7"/>
<protein>
    <submittedName>
        <fullName evidence="9">Toxin-antitoxin system, toxin component, HicA family protein</fullName>
    </submittedName>
</protein>
<keyword evidence="7" id="KW-0346">Stress response</keyword>
<proteinExistence type="inferred from homology"/>
<feature type="compositionally biased region" description="Basic and acidic residues" evidence="8">
    <location>
        <begin position="53"/>
        <end position="62"/>
    </location>
</feature>
<evidence type="ECO:0000256" key="1">
    <source>
        <dbReference type="ARBA" id="ARBA00006620"/>
    </source>
</evidence>
<evidence type="ECO:0000256" key="4">
    <source>
        <dbReference type="ARBA" id="ARBA00022759"/>
    </source>
</evidence>
<dbReference type="Pfam" id="PF07927">
    <property type="entry name" value="HicA_toxin"/>
    <property type="match status" value="1"/>
</dbReference>
<evidence type="ECO:0000313" key="9">
    <source>
        <dbReference type="EMBL" id="ORO39180.1"/>
    </source>
</evidence>
<reference evidence="9 10" key="1">
    <citation type="journal article" date="2016" name="Eur. J. Clin. Microbiol. Infect. Dis.">
        <title>Whole genome sequencing as a tool for phylogenetic analysis of clinical strains of Mitis group streptococci.</title>
        <authorList>
            <person name="Rasmussen L.H."/>
            <person name="Dargis R."/>
            <person name="Hojholt K."/>
            <person name="Christensen J.J."/>
            <person name="Skovgaard O."/>
            <person name="Justesen U.S."/>
            <person name="Rosenvinge F.S."/>
            <person name="Moser C."/>
            <person name="Lukjancenko O."/>
            <person name="Rasmussen S."/>
            <person name="Nielsen X.C."/>
        </authorList>
    </citation>
    <scope>NUCLEOTIDE SEQUENCE [LARGE SCALE GENOMIC DNA]</scope>
    <source>
        <strain evidence="9 10">OD_348934_12</strain>
    </source>
</reference>
<comment type="similarity">
    <text evidence="1">Belongs to the HicA mRNA interferase family.</text>
</comment>
<evidence type="ECO:0000256" key="2">
    <source>
        <dbReference type="ARBA" id="ARBA00022649"/>
    </source>
</evidence>
<comment type="caution">
    <text evidence="9">The sequence shown here is derived from an EMBL/GenBank/DDBJ whole genome shotgun (WGS) entry which is preliminary data.</text>
</comment>
<dbReference type="GO" id="GO:0016787">
    <property type="term" value="F:hydrolase activity"/>
    <property type="evidence" value="ECO:0007669"/>
    <property type="project" value="UniProtKB-KW"/>
</dbReference>
<dbReference type="GO" id="GO:0003729">
    <property type="term" value="F:mRNA binding"/>
    <property type="evidence" value="ECO:0007669"/>
    <property type="project" value="InterPro"/>
</dbReference>
<keyword evidence="4" id="KW-0255">Endonuclease</keyword>
<dbReference type="EMBL" id="NCUC01000013">
    <property type="protein sequence ID" value="ORO39180.1"/>
    <property type="molecule type" value="Genomic_DNA"/>
</dbReference>
<dbReference type="SUPFAM" id="SSF54786">
    <property type="entry name" value="YcfA/nrd intein domain"/>
    <property type="match status" value="1"/>
</dbReference>
<dbReference type="Gene3D" id="3.30.920.30">
    <property type="entry name" value="Hypothetical protein"/>
    <property type="match status" value="1"/>
</dbReference>
<dbReference type="InterPro" id="IPR038570">
    <property type="entry name" value="HicA_sf"/>
</dbReference>
<dbReference type="InterPro" id="IPR012933">
    <property type="entry name" value="HicA_mRNA_interferase"/>
</dbReference>
<evidence type="ECO:0000256" key="6">
    <source>
        <dbReference type="ARBA" id="ARBA00022884"/>
    </source>
</evidence>